<accession>T0ZPB6</accession>
<protein>
    <submittedName>
        <fullName evidence="6">ABC-type multidrug transport system, ATPase component</fullName>
    </submittedName>
</protein>
<evidence type="ECO:0000256" key="2">
    <source>
        <dbReference type="ARBA" id="ARBA00022448"/>
    </source>
</evidence>
<gene>
    <name evidence="6" type="ORF">B2A_07403</name>
</gene>
<evidence type="ECO:0000256" key="4">
    <source>
        <dbReference type="ARBA" id="ARBA00022840"/>
    </source>
</evidence>
<dbReference type="AlphaFoldDB" id="T0ZPB6"/>
<dbReference type="InterPro" id="IPR027417">
    <property type="entry name" value="P-loop_NTPase"/>
</dbReference>
<name>T0ZPB6_9ZZZZ</name>
<proteinExistence type="inferred from homology"/>
<feature type="domain" description="ABC transporter" evidence="5">
    <location>
        <begin position="21"/>
        <end position="98"/>
    </location>
</feature>
<dbReference type="InterPro" id="IPR003439">
    <property type="entry name" value="ABC_transporter-like_ATP-bd"/>
</dbReference>
<dbReference type="Pfam" id="PF00005">
    <property type="entry name" value="ABC_tran"/>
    <property type="match status" value="1"/>
</dbReference>
<dbReference type="InterPro" id="IPR050763">
    <property type="entry name" value="ABC_transporter_ATP-binding"/>
</dbReference>
<evidence type="ECO:0000256" key="3">
    <source>
        <dbReference type="ARBA" id="ARBA00022741"/>
    </source>
</evidence>
<reference evidence="6" key="1">
    <citation type="submission" date="2013-08" db="EMBL/GenBank/DDBJ databases">
        <authorList>
            <person name="Mendez C."/>
            <person name="Richter M."/>
            <person name="Ferrer M."/>
            <person name="Sanchez J."/>
        </authorList>
    </citation>
    <scope>NUCLEOTIDE SEQUENCE</scope>
</reference>
<sequence>MTSASLALEQLGKTYGEFVALDSVSLSYEGPRAVGYLGPNGAGKTTTLKLLTGLIHPTSGRAVINGFDVEKEARKALSNVGSVVESPKPYSAFTVRDAIEMVGEFRGLSPETIRDRFDSL</sequence>
<dbReference type="Gene3D" id="3.40.50.300">
    <property type="entry name" value="P-loop containing nucleotide triphosphate hydrolases"/>
    <property type="match status" value="1"/>
</dbReference>
<feature type="non-terminal residue" evidence="6">
    <location>
        <position position="120"/>
    </location>
</feature>
<keyword evidence="2" id="KW-0813">Transport</keyword>
<evidence type="ECO:0000313" key="6">
    <source>
        <dbReference type="EMBL" id="EQD50161.1"/>
    </source>
</evidence>
<keyword evidence="3" id="KW-0547">Nucleotide-binding</keyword>
<reference evidence="6" key="2">
    <citation type="journal article" date="2014" name="ISME J.">
        <title>Microbial stratification in low pH oxic and suboxic macroscopic growths along an acid mine drainage.</title>
        <authorList>
            <person name="Mendez-Garcia C."/>
            <person name="Mesa V."/>
            <person name="Sprenger R.R."/>
            <person name="Richter M."/>
            <person name="Diez M.S."/>
            <person name="Solano J."/>
            <person name="Bargiela R."/>
            <person name="Golyshina O.V."/>
            <person name="Manteca A."/>
            <person name="Ramos J.L."/>
            <person name="Gallego J.R."/>
            <person name="Llorente I."/>
            <person name="Martins Dos Santos V.A."/>
            <person name="Jensen O.N."/>
            <person name="Pelaez A.I."/>
            <person name="Sanchez J."/>
            <person name="Ferrer M."/>
        </authorList>
    </citation>
    <scope>NUCLEOTIDE SEQUENCE</scope>
</reference>
<comment type="caution">
    <text evidence="6">The sequence shown here is derived from an EMBL/GenBank/DDBJ whole genome shotgun (WGS) entry which is preliminary data.</text>
</comment>
<dbReference type="EMBL" id="AUZZ01005299">
    <property type="protein sequence ID" value="EQD50161.1"/>
    <property type="molecule type" value="Genomic_DNA"/>
</dbReference>
<keyword evidence="4" id="KW-0067">ATP-binding</keyword>
<dbReference type="GO" id="GO:0016887">
    <property type="term" value="F:ATP hydrolysis activity"/>
    <property type="evidence" value="ECO:0007669"/>
    <property type="project" value="InterPro"/>
</dbReference>
<dbReference type="PANTHER" id="PTHR42711:SF5">
    <property type="entry name" value="ABC TRANSPORTER ATP-BINDING PROTEIN NATA"/>
    <property type="match status" value="1"/>
</dbReference>
<evidence type="ECO:0000259" key="5">
    <source>
        <dbReference type="Pfam" id="PF00005"/>
    </source>
</evidence>
<dbReference type="GO" id="GO:0005524">
    <property type="term" value="F:ATP binding"/>
    <property type="evidence" value="ECO:0007669"/>
    <property type="project" value="UniProtKB-KW"/>
</dbReference>
<evidence type="ECO:0000256" key="1">
    <source>
        <dbReference type="ARBA" id="ARBA00005417"/>
    </source>
</evidence>
<organism evidence="6">
    <name type="scientific">mine drainage metagenome</name>
    <dbReference type="NCBI Taxonomy" id="410659"/>
    <lineage>
        <taxon>unclassified sequences</taxon>
        <taxon>metagenomes</taxon>
        <taxon>ecological metagenomes</taxon>
    </lineage>
</organism>
<comment type="similarity">
    <text evidence="1">Belongs to the ABC transporter superfamily.</text>
</comment>
<dbReference type="SUPFAM" id="SSF52540">
    <property type="entry name" value="P-loop containing nucleoside triphosphate hydrolases"/>
    <property type="match status" value="1"/>
</dbReference>
<dbReference type="PANTHER" id="PTHR42711">
    <property type="entry name" value="ABC TRANSPORTER ATP-BINDING PROTEIN"/>
    <property type="match status" value="1"/>
</dbReference>